<accession>A0A915ES40</accession>
<keyword evidence="3" id="KW-0238">DNA-binding</keyword>
<comment type="subcellular location">
    <subcellularLocation>
        <location evidence="1">Nucleus</location>
    </subcellularLocation>
</comment>
<keyword evidence="4" id="KW-0539">Nucleus</keyword>
<dbReference type="AlphaFoldDB" id="A0A915ES40"/>
<dbReference type="Gene3D" id="1.10.10.10">
    <property type="entry name" value="Winged helix-like DNA-binding domain superfamily/Winged helix DNA-binding domain"/>
    <property type="match status" value="1"/>
</dbReference>
<dbReference type="InterPro" id="IPR000232">
    <property type="entry name" value="HSF_DNA-bd"/>
</dbReference>
<dbReference type="Proteomes" id="UP000887574">
    <property type="component" value="Unplaced"/>
</dbReference>
<evidence type="ECO:0000313" key="7">
    <source>
        <dbReference type="WBParaSite" id="jg8902"/>
    </source>
</evidence>
<dbReference type="InterPro" id="IPR036388">
    <property type="entry name" value="WH-like_DNA-bd_sf"/>
</dbReference>
<evidence type="ECO:0000259" key="5">
    <source>
        <dbReference type="Pfam" id="PF00447"/>
    </source>
</evidence>
<evidence type="ECO:0000256" key="3">
    <source>
        <dbReference type="ARBA" id="ARBA00023125"/>
    </source>
</evidence>
<comment type="similarity">
    <text evidence="2">Belongs to the HSF family.</text>
</comment>
<dbReference type="GO" id="GO:0043565">
    <property type="term" value="F:sequence-specific DNA binding"/>
    <property type="evidence" value="ECO:0007669"/>
    <property type="project" value="InterPro"/>
</dbReference>
<proteinExistence type="inferred from homology"/>
<dbReference type="WBParaSite" id="jg8902">
    <property type="protein sequence ID" value="jg8902"/>
    <property type="gene ID" value="jg8902"/>
</dbReference>
<keyword evidence="6" id="KW-1185">Reference proteome</keyword>
<protein>
    <submittedName>
        <fullName evidence="7">HSF-type DNA-binding domain-containing protein</fullName>
    </submittedName>
</protein>
<organism evidence="6 7">
    <name type="scientific">Ditylenchus dipsaci</name>
    <dbReference type="NCBI Taxonomy" id="166011"/>
    <lineage>
        <taxon>Eukaryota</taxon>
        <taxon>Metazoa</taxon>
        <taxon>Ecdysozoa</taxon>
        <taxon>Nematoda</taxon>
        <taxon>Chromadorea</taxon>
        <taxon>Rhabditida</taxon>
        <taxon>Tylenchina</taxon>
        <taxon>Tylenchomorpha</taxon>
        <taxon>Sphaerularioidea</taxon>
        <taxon>Anguinidae</taxon>
        <taxon>Anguininae</taxon>
        <taxon>Ditylenchus</taxon>
    </lineage>
</organism>
<evidence type="ECO:0000256" key="1">
    <source>
        <dbReference type="ARBA" id="ARBA00004123"/>
    </source>
</evidence>
<evidence type="ECO:0000256" key="2">
    <source>
        <dbReference type="ARBA" id="ARBA00006403"/>
    </source>
</evidence>
<reference evidence="7" key="1">
    <citation type="submission" date="2022-11" db="UniProtKB">
        <authorList>
            <consortium name="WormBaseParasite"/>
        </authorList>
    </citation>
    <scope>IDENTIFICATION</scope>
</reference>
<evidence type="ECO:0000256" key="4">
    <source>
        <dbReference type="ARBA" id="ARBA00023242"/>
    </source>
</evidence>
<dbReference type="InterPro" id="IPR036390">
    <property type="entry name" value="WH_DNA-bd_sf"/>
</dbReference>
<dbReference type="SUPFAM" id="SSF46785">
    <property type="entry name" value="Winged helix' DNA-binding domain"/>
    <property type="match status" value="1"/>
</dbReference>
<evidence type="ECO:0000313" key="6">
    <source>
        <dbReference type="Proteomes" id="UP000887574"/>
    </source>
</evidence>
<dbReference type="GO" id="GO:0003700">
    <property type="term" value="F:DNA-binding transcription factor activity"/>
    <property type="evidence" value="ECO:0007669"/>
    <property type="project" value="InterPro"/>
</dbReference>
<name>A0A915ES40_9BILA</name>
<dbReference type="GO" id="GO:0005634">
    <property type="term" value="C:nucleus"/>
    <property type="evidence" value="ECO:0007669"/>
    <property type="project" value="UniProtKB-SubCell"/>
</dbReference>
<feature type="domain" description="HSF-type DNA-binding" evidence="5">
    <location>
        <begin position="9"/>
        <end position="39"/>
    </location>
</feature>
<sequence>MEDNKLNNFLIKLWTILEDESISNTICWDRTGDSFHVYDVYRAWPHLSDSLICMALRKLPQLIDLCFTMTIIPSLCNLLTHFFVMDIRICSKKKRNQVAIKRRASRQDVQLLDAEQSQNTTLTNRQEQQNMVTLPEYDLNYLLEELQQFRIRTADMQNTIVDLTNDNELLWNEVSLLRDFHLKQQQNVSNLVEFLMSILHDNVNVRSQKQGKINCSRQIVPLQGPKIHWQ</sequence>
<dbReference type="Pfam" id="PF00447">
    <property type="entry name" value="HSF_DNA-bind"/>
    <property type="match status" value="1"/>
</dbReference>